<reference evidence="3 5" key="2">
    <citation type="journal article" date="2014" name="BMC Genomics">
        <title>An improved genome release (version Mt4.0) for the model legume Medicago truncatula.</title>
        <authorList>
            <person name="Tang H."/>
            <person name="Krishnakumar V."/>
            <person name="Bidwell S."/>
            <person name="Rosen B."/>
            <person name="Chan A."/>
            <person name="Zhou S."/>
            <person name="Gentzbittel L."/>
            <person name="Childs K.L."/>
            <person name="Yandell M."/>
            <person name="Gundlach H."/>
            <person name="Mayer K.F."/>
            <person name="Schwartz D.C."/>
            <person name="Town C.D."/>
        </authorList>
    </citation>
    <scope>GENOME REANNOTATION</scope>
    <source>
        <strain evidence="4 5">cv. Jemalong A17</strain>
    </source>
</reference>
<name>G7JWS7_MEDTR</name>
<accession>G7JWS7</accession>
<protein>
    <recommendedName>
        <fullName evidence="2">Putative plant transposon protein domain-containing protein</fullName>
    </recommendedName>
</protein>
<evidence type="ECO:0000259" key="2">
    <source>
        <dbReference type="Pfam" id="PF20167"/>
    </source>
</evidence>
<evidence type="ECO:0000256" key="1">
    <source>
        <dbReference type="SAM" id="MobiDB-lite"/>
    </source>
</evidence>
<accession>A0A0C3XJ16</accession>
<evidence type="ECO:0000313" key="4">
    <source>
        <dbReference type="EnsemblPlants" id="AES97002"/>
    </source>
</evidence>
<keyword evidence="5" id="KW-1185">Reference proteome</keyword>
<feature type="region of interest" description="Disordered" evidence="1">
    <location>
        <begin position="339"/>
        <end position="368"/>
    </location>
</feature>
<feature type="compositionally biased region" description="Basic and acidic residues" evidence="1">
    <location>
        <begin position="23"/>
        <end position="45"/>
    </location>
</feature>
<feature type="compositionally biased region" description="Acidic residues" evidence="1">
    <location>
        <begin position="1"/>
        <end position="17"/>
    </location>
</feature>
<dbReference type="InterPro" id="IPR046796">
    <property type="entry name" value="Transposase_32_dom"/>
</dbReference>
<proteinExistence type="predicted"/>
<feature type="compositionally biased region" description="Basic and acidic residues" evidence="1">
    <location>
        <begin position="463"/>
        <end position="476"/>
    </location>
</feature>
<dbReference type="EMBL" id="CM001221">
    <property type="protein sequence ID" value="AES97002.2"/>
    <property type="molecule type" value="Genomic_DNA"/>
</dbReference>
<dbReference type="EnsemblPlants" id="AES97002">
    <property type="protein sequence ID" value="AES97002"/>
    <property type="gene ID" value="MTR_5g044090"/>
</dbReference>
<feature type="domain" description="Putative plant transposon protein" evidence="2">
    <location>
        <begin position="137"/>
        <end position="315"/>
    </location>
</feature>
<feature type="compositionally biased region" description="Low complexity" evidence="1">
    <location>
        <begin position="345"/>
        <end position="354"/>
    </location>
</feature>
<evidence type="ECO:0000313" key="5">
    <source>
        <dbReference type="Proteomes" id="UP000002051"/>
    </source>
</evidence>
<feature type="region of interest" description="Disordered" evidence="1">
    <location>
        <begin position="1"/>
        <end position="86"/>
    </location>
</feature>
<feature type="region of interest" description="Disordered" evidence="1">
    <location>
        <begin position="440"/>
        <end position="480"/>
    </location>
</feature>
<dbReference type="Pfam" id="PF20167">
    <property type="entry name" value="Transposase_32"/>
    <property type="match status" value="1"/>
</dbReference>
<reference evidence="3 5" key="1">
    <citation type="journal article" date="2011" name="Nature">
        <title>The Medicago genome provides insight into the evolution of rhizobial symbioses.</title>
        <authorList>
            <person name="Young N.D."/>
            <person name="Debelle F."/>
            <person name="Oldroyd G.E."/>
            <person name="Geurts R."/>
            <person name="Cannon S.B."/>
            <person name="Udvardi M.K."/>
            <person name="Benedito V.A."/>
            <person name="Mayer K.F."/>
            <person name="Gouzy J."/>
            <person name="Schoof H."/>
            <person name="Van de Peer Y."/>
            <person name="Proost S."/>
            <person name="Cook D.R."/>
            <person name="Meyers B.C."/>
            <person name="Spannagl M."/>
            <person name="Cheung F."/>
            <person name="De Mita S."/>
            <person name="Krishnakumar V."/>
            <person name="Gundlach H."/>
            <person name="Zhou S."/>
            <person name="Mudge J."/>
            <person name="Bharti A.K."/>
            <person name="Murray J.D."/>
            <person name="Naoumkina M.A."/>
            <person name="Rosen B."/>
            <person name="Silverstein K.A."/>
            <person name="Tang H."/>
            <person name="Rombauts S."/>
            <person name="Zhao P.X."/>
            <person name="Zhou P."/>
            <person name="Barbe V."/>
            <person name="Bardou P."/>
            <person name="Bechner M."/>
            <person name="Bellec A."/>
            <person name="Berger A."/>
            <person name="Berges H."/>
            <person name="Bidwell S."/>
            <person name="Bisseling T."/>
            <person name="Choisne N."/>
            <person name="Couloux A."/>
            <person name="Denny R."/>
            <person name="Deshpande S."/>
            <person name="Dai X."/>
            <person name="Doyle J.J."/>
            <person name="Dudez A.M."/>
            <person name="Farmer A.D."/>
            <person name="Fouteau S."/>
            <person name="Franken C."/>
            <person name="Gibelin C."/>
            <person name="Gish J."/>
            <person name="Goldstein S."/>
            <person name="Gonzalez A.J."/>
            <person name="Green P.J."/>
            <person name="Hallab A."/>
            <person name="Hartog M."/>
            <person name="Hua A."/>
            <person name="Humphray S.J."/>
            <person name="Jeong D.H."/>
            <person name="Jing Y."/>
            <person name="Jocker A."/>
            <person name="Kenton S.M."/>
            <person name="Kim D.J."/>
            <person name="Klee K."/>
            <person name="Lai H."/>
            <person name="Lang C."/>
            <person name="Lin S."/>
            <person name="Macmil S.L."/>
            <person name="Magdelenat G."/>
            <person name="Matthews L."/>
            <person name="McCorrison J."/>
            <person name="Monaghan E.L."/>
            <person name="Mun J.H."/>
            <person name="Najar F.Z."/>
            <person name="Nicholson C."/>
            <person name="Noirot C."/>
            <person name="O'Bleness M."/>
            <person name="Paule C.R."/>
            <person name="Poulain J."/>
            <person name="Prion F."/>
            <person name="Qin B."/>
            <person name="Qu C."/>
            <person name="Retzel E.F."/>
            <person name="Riddle C."/>
            <person name="Sallet E."/>
            <person name="Samain S."/>
            <person name="Samson N."/>
            <person name="Sanders I."/>
            <person name="Saurat O."/>
            <person name="Scarpelli C."/>
            <person name="Schiex T."/>
            <person name="Segurens B."/>
            <person name="Severin A.J."/>
            <person name="Sherrier D.J."/>
            <person name="Shi R."/>
            <person name="Sims S."/>
            <person name="Singer S.R."/>
            <person name="Sinharoy S."/>
            <person name="Sterck L."/>
            <person name="Viollet A."/>
            <person name="Wang B.B."/>
            <person name="Wang K."/>
            <person name="Wang M."/>
            <person name="Wang X."/>
            <person name="Warfsmann J."/>
            <person name="Weissenbach J."/>
            <person name="White D.D."/>
            <person name="White J.D."/>
            <person name="Wiley G.B."/>
            <person name="Wincker P."/>
            <person name="Xing Y."/>
            <person name="Yang L."/>
            <person name="Yao Z."/>
            <person name="Ying F."/>
            <person name="Zhai J."/>
            <person name="Zhou L."/>
            <person name="Zuber A."/>
            <person name="Denarie J."/>
            <person name="Dixon R.A."/>
            <person name="May G.D."/>
            <person name="Schwartz D.C."/>
            <person name="Rogers J."/>
            <person name="Quetier F."/>
            <person name="Town C.D."/>
            <person name="Roe B.A."/>
        </authorList>
    </citation>
    <scope>NUCLEOTIDE SEQUENCE [LARGE SCALE GENOMIC DNA]</scope>
    <source>
        <strain evidence="3">A17</strain>
        <strain evidence="4 5">cv. Jemalong A17</strain>
    </source>
</reference>
<dbReference type="PaxDb" id="3880-AES97002"/>
<dbReference type="AlphaFoldDB" id="G7JWS7"/>
<reference evidence="4" key="3">
    <citation type="submission" date="2015-04" db="UniProtKB">
        <authorList>
            <consortium name="EnsemblPlants"/>
        </authorList>
    </citation>
    <scope>IDENTIFICATION</scope>
    <source>
        <strain evidence="4">cv. Jemalong A17</strain>
    </source>
</reference>
<gene>
    <name evidence="3" type="ordered locus">MTR_5g044090</name>
</gene>
<evidence type="ECO:0000313" key="3">
    <source>
        <dbReference type="EMBL" id="AES97002.2"/>
    </source>
</evidence>
<sequence>MKVESNEEVNEASDEETISDKGNVSEKTEEEKVDEEVLSKKGKELTEDEDSQETGQTLREMAKKTSEDEQEMETEEEKPVPRKREKGKDIVILASTLRIQNLSKMTSRPLSRAKYFDFKSLKTKRWNLKEFTEPQLWTDFVTLQEHTYENLVREFYTNLSVKKKKNVNEKFLISSAKSVKMEVTQEFLSQVLNIPNEGKIMFSSCWFDEAKVNRNQLIIKYTKENKIFNSTNLEDTPKILHNMIRHTLLPRCGSFDVISDIDMCIIHHLMNKTKLNLCYIIIQHMIDSCLAIKQTVASLPYGMHLTPLFQKAKVPLEGEKRKLDFMTFSSKTLGQLHITTSNMPSSTTSGSSGSVKRPSNQNVLKTRKKRTVEEIIDESPKNVEARPPSPPALELFSQVSKLKREIVKEGSSQFKALIGESLTKDDAEKENNASLQGEAENVKQATEAHEGIPQAADENSVDQDQRVEENTEKDTQNVDEDTQEVAELLASNMLIEEDVQVEHMGFSTGFDLNIEDINTDFNN</sequence>
<organism evidence="3 5">
    <name type="scientific">Medicago truncatula</name>
    <name type="common">Barrel medic</name>
    <name type="synonym">Medicago tribuloides</name>
    <dbReference type="NCBI Taxonomy" id="3880"/>
    <lineage>
        <taxon>Eukaryota</taxon>
        <taxon>Viridiplantae</taxon>
        <taxon>Streptophyta</taxon>
        <taxon>Embryophyta</taxon>
        <taxon>Tracheophyta</taxon>
        <taxon>Spermatophyta</taxon>
        <taxon>Magnoliopsida</taxon>
        <taxon>eudicotyledons</taxon>
        <taxon>Gunneridae</taxon>
        <taxon>Pentapetalae</taxon>
        <taxon>rosids</taxon>
        <taxon>fabids</taxon>
        <taxon>Fabales</taxon>
        <taxon>Fabaceae</taxon>
        <taxon>Papilionoideae</taxon>
        <taxon>50 kb inversion clade</taxon>
        <taxon>NPAAA clade</taxon>
        <taxon>Hologalegina</taxon>
        <taxon>IRL clade</taxon>
        <taxon>Trifolieae</taxon>
        <taxon>Medicago</taxon>
    </lineage>
</organism>
<dbReference type="Proteomes" id="UP000002051">
    <property type="component" value="Chromosome 5"/>
</dbReference>
<feature type="compositionally biased region" description="Basic and acidic residues" evidence="1">
    <location>
        <begin position="77"/>
        <end position="86"/>
    </location>
</feature>
<dbReference type="HOGENOM" id="CLU_019545_1_0_1"/>